<keyword evidence="1" id="KW-0472">Membrane</keyword>
<keyword evidence="3" id="KW-1185">Reference proteome</keyword>
<comment type="caution">
    <text evidence="2">The sequence shown here is derived from an EMBL/GenBank/DDBJ whole genome shotgun (WGS) entry which is preliminary data.</text>
</comment>
<name>A0ABW5A1K0_9BACL</name>
<reference evidence="3" key="1">
    <citation type="journal article" date="2019" name="Int. J. Syst. Evol. Microbiol.">
        <title>The Global Catalogue of Microorganisms (GCM) 10K type strain sequencing project: providing services to taxonomists for standard genome sequencing and annotation.</title>
        <authorList>
            <consortium name="The Broad Institute Genomics Platform"/>
            <consortium name="The Broad Institute Genome Sequencing Center for Infectious Disease"/>
            <person name="Wu L."/>
            <person name="Ma J."/>
        </authorList>
    </citation>
    <scope>NUCLEOTIDE SEQUENCE [LARGE SCALE GENOMIC DNA]</scope>
    <source>
        <strain evidence="3">CGMCC 1.13574</strain>
    </source>
</reference>
<feature type="transmembrane region" description="Helical" evidence="1">
    <location>
        <begin position="6"/>
        <end position="26"/>
    </location>
</feature>
<organism evidence="2 3">
    <name type="scientific">Tumebacillus lipolyticus</name>
    <dbReference type="NCBI Taxonomy" id="1280370"/>
    <lineage>
        <taxon>Bacteria</taxon>
        <taxon>Bacillati</taxon>
        <taxon>Bacillota</taxon>
        <taxon>Bacilli</taxon>
        <taxon>Bacillales</taxon>
        <taxon>Alicyclobacillaceae</taxon>
        <taxon>Tumebacillus</taxon>
    </lineage>
</organism>
<keyword evidence="1" id="KW-1133">Transmembrane helix</keyword>
<feature type="transmembrane region" description="Helical" evidence="1">
    <location>
        <begin position="87"/>
        <end position="105"/>
    </location>
</feature>
<dbReference type="Proteomes" id="UP001597343">
    <property type="component" value="Unassembled WGS sequence"/>
</dbReference>
<gene>
    <name evidence="2" type="ORF">ACFSOY_17875</name>
</gene>
<keyword evidence="1" id="KW-0812">Transmembrane</keyword>
<protein>
    <recommendedName>
        <fullName evidence="4">Band 7 domain-containing protein</fullName>
    </recommendedName>
</protein>
<evidence type="ECO:0000313" key="2">
    <source>
        <dbReference type="EMBL" id="MFD2171835.1"/>
    </source>
</evidence>
<evidence type="ECO:0000256" key="1">
    <source>
        <dbReference type="SAM" id="Phobius"/>
    </source>
</evidence>
<evidence type="ECO:0000313" key="3">
    <source>
        <dbReference type="Proteomes" id="UP001597343"/>
    </source>
</evidence>
<evidence type="ECO:0008006" key="4">
    <source>
        <dbReference type="Google" id="ProtNLM"/>
    </source>
</evidence>
<proteinExistence type="predicted"/>
<dbReference type="RefSeq" id="WP_386048975.1">
    <property type="nucleotide sequence ID" value="NZ_JBHUIO010000011.1"/>
</dbReference>
<sequence length="321" mass="36678">MIAGFLIVYLTWMCLYGLNVPLRAYLVRRHQHEHEVLMRIDVRHQPKESGGKVKRWLVPLAIGVSIWAVVRLIAAGSLHNFSDGERLVIGMLGGLLLIAALWPLYQRSATRNVEIVLFDRHGVTMVAPRYGLLSQGAFQMRIEWKDCFGYSVFRGHVMFALRPIGHVEQVYGQFRQSIQSALSSLGIPKLNAYDVIGCEEVASEELAAIEREVLLIAQDVAASYSTELLSEGLAVEVELLHEREEEEERSVEHATLRFSLIEGQKSLHDLDWMIWAKYDETLELLALPKHQYYEELDTRVQSLVEMRLRELGVEQKLTVLQ</sequence>
<dbReference type="EMBL" id="JBHUIO010000011">
    <property type="protein sequence ID" value="MFD2171835.1"/>
    <property type="molecule type" value="Genomic_DNA"/>
</dbReference>
<feature type="transmembrane region" description="Helical" evidence="1">
    <location>
        <begin position="56"/>
        <end position="75"/>
    </location>
</feature>
<accession>A0ABW5A1K0</accession>